<dbReference type="PANTHER" id="PTHR32308">
    <property type="entry name" value="LYASE BETA SUBUNIT, PUTATIVE (AFU_ORTHOLOGUE AFUA_4G13030)-RELATED"/>
    <property type="match status" value="1"/>
</dbReference>
<keyword evidence="2" id="KW-0479">Metal-binding</keyword>
<dbReference type="EMBL" id="JARWAM010000020">
    <property type="protein sequence ID" value="MDR5907525.1"/>
    <property type="molecule type" value="Genomic_DNA"/>
</dbReference>
<dbReference type="InterPro" id="IPR005000">
    <property type="entry name" value="Aldolase/citrate-lyase_domain"/>
</dbReference>
<dbReference type="Pfam" id="PF03328">
    <property type="entry name" value="HpcH_HpaI"/>
    <property type="match status" value="1"/>
</dbReference>
<name>A0ABU1HJ62_9GAMM</name>
<dbReference type="InterPro" id="IPR011206">
    <property type="entry name" value="Citrate_lyase_beta/mcl1/mcl2"/>
</dbReference>
<evidence type="ECO:0000256" key="2">
    <source>
        <dbReference type="ARBA" id="ARBA00022723"/>
    </source>
</evidence>
<dbReference type="PANTHER" id="PTHR32308:SF0">
    <property type="entry name" value="HPCH_HPAI ALDOLASE_CITRATE LYASE DOMAIN-CONTAINING PROTEIN"/>
    <property type="match status" value="1"/>
</dbReference>
<accession>A0ABU1HJ62</accession>
<evidence type="ECO:0000256" key="3">
    <source>
        <dbReference type="ARBA" id="ARBA00022842"/>
    </source>
</evidence>
<comment type="caution">
    <text evidence="5">The sequence shown here is derived from an EMBL/GenBank/DDBJ whole genome shotgun (WGS) entry which is preliminary data.</text>
</comment>
<dbReference type="SUPFAM" id="SSF51621">
    <property type="entry name" value="Phosphoenolpyruvate/pyruvate domain"/>
    <property type="match status" value="1"/>
</dbReference>
<dbReference type="PIRSF" id="PIRSF015582">
    <property type="entry name" value="Cit_lyase_B"/>
    <property type="match status" value="1"/>
</dbReference>
<keyword evidence="5" id="KW-0456">Lyase</keyword>
<keyword evidence="6" id="KW-1185">Reference proteome</keyword>
<evidence type="ECO:0000313" key="6">
    <source>
        <dbReference type="Proteomes" id="UP001251374"/>
    </source>
</evidence>
<reference evidence="5 6" key="1">
    <citation type="submission" date="2023-04" db="EMBL/GenBank/DDBJ databases">
        <title>A long-awaited taxogenomic arrangement of the family Halomonadaceae.</title>
        <authorList>
            <person name="De La Haba R."/>
            <person name="Chuvochina M."/>
            <person name="Wittouck S."/>
            <person name="Arahal D.R."/>
            <person name="Sanchez-Porro C."/>
            <person name="Hugenholtz P."/>
            <person name="Ventosa A."/>
        </authorList>
    </citation>
    <scope>NUCLEOTIDE SEQUENCE [LARGE SCALE GENOMIC DNA]</scope>
    <source>
        <strain evidence="5 6">DSM 26770</strain>
    </source>
</reference>
<protein>
    <submittedName>
        <fullName evidence="5">CoA ester lyase</fullName>
    </submittedName>
</protein>
<dbReference type="InterPro" id="IPR040442">
    <property type="entry name" value="Pyrv_kinase-like_dom_sf"/>
</dbReference>
<dbReference type="RefSeq" id="WP_309724951.1">
    <property type="nucleotide sequence ID" value="NZ_JARWAM010000020.1"/>
</dbReference>
<feature type="domain" description="HpcH/HpaI aldolase/citrate lyase" evidence="4">
    <location>
        <begin position="12"/>
        <end position="230"/>
    </location>
</feature>
<dbReference type="InterPro" id="IPR015813">
    <property type="entry name" value="Pyrv/PenolPyrv_kinase-like_dom"/>
</dbReference>
<dbReference type="Proteomes" id="UP001251374">
    <property type="component" value="Unassembled WGS sequence"/>
</dbReference>
<evidence type="ECO:0000259" key="4">
    <source>
        <dbReference type="Pfam" id="PF03328"/>
    </source>
</evidence>
<sequence>MRDISRDLPFWRSFLFVPVLNDKFIDGAPERGADNIQLDMEDAIPPSQKELARAKLGEVADRLSDKGCDVVVRINRPWRLAIPDIEASIRPAVLALTLPKVPNAEHVRAVAEIVDEVERERGMEPGHTDFVVMIETAEGLANINEIADAHPRVVGIIIGAEDLAVSMGMRPTHKSLMIPNMQAVTAARAAGCLPLGFVGSVAGYSDLKEYRETIKEARELGFVGGFAIHPDQVGILNEEFAPSADEVSHAKALIETFEQALEEGRGAISYQGKMVDLPVVEQARALLKTNSRIKERKS</sequence>
<evidence type="ECO:0000256" key="1">
    <source>
        <dbReference type="ARBA" id="ARBA00001946"/>
    </source>
</evidence>
<organism evidence="5 6">
    <name type="scientific">Franzmannia qiaohouensis</name>
    <dbReference type="NCBI Taxonomy" id="1329370"/>
    <lineage>
        <taxon>Bacteria</taxon>
        <taxon>Pseudomonadati</taxon>
        <taxon>Pseudomonadota</taxon>
        <taxon>Gammaproteobacteria</taxon>
        <taxon>Oceanospirillales</taxon>
        <taxon>Halomonadaceae</taxon>
        <taxon>Franzmannia</taxon>
    </lineage>
</organism>
<proteinExistence type="predicted"/>
<keyword evidence="3" id="KW-0460">Magnesium</keyword>
<evidence type="ECO:0000313" key="5">
    <source>
        <dbReference type="EMBL" id="MDR5907525.1"/>
    </source>
</evidence>
<gene>
    <name evidence="5" type="ORF">QC821_19800</name>
</gene>
<dbReference type="GO" id="GO:0016829">
    <property type="term" value="F:lyase activity"/>
    <property type="evidence" value="ECO:0007669"/>
    <property type="project" value="UniProtKB-KW"/>
</dbReference>
<comment type="cofactor">
    <cofactor evidence="1">
        <name>Mg(2+)</name>
        <dbReference type="ChEBI" id="CHEBI:18420"/>
    </cofactor>
</comment>
<dbReference type="Gene3D" id="3.20.20.60">
    <property type="entry name" value="Phosphoenolpyruvate-binding domains"/>
    <property type="match status" value="1"/>
</dbReference>